<evidence type="ECO:0000313" key="2">
    <source>
        <dbReference type="EMBL" id="TNN66390.1"/>
    </source>
</evidence>
<name>A0A4Z2HLF7_9TELE</name>
<dbReference type="EMBL" id="SRLO01000220">
    <property type="protein sequence ID" value="TNN66390.1"/>
    <property type="molecule type" value="Genomic_DNA"/>
</dbReference>
<gene>
    <name evidence="2" type="ORF">EYF80_023429</name>
</gene>
<reference evidence="2 3" key="1">
    <citation type="submission" date="2019-03" db="EMBL/GenBank/DDBJ databases">
        <title>First draft genome of Liparis tanakae, snailfish: a comprehensive survey of snailfish specific genes.</title>
        <authorList>
            <person name="Kim W."/>
            <person name="Song I."/>
            <person name="Jeong J.-H."/>
            <person name="Kim D."/>
            <person name="Kim S."/>
            <person name="Ryu S."/>
            <person name="Song J.Y."/>
            <person name="Lee S.K."/>
        </authorList>
    </citation>
    <scope>NUCLEOTIDE SEQUENCE [LARGE SCALE GENOMIC DNA]</scope>
    <source>
        <tissue evidence="2">Muscle</tissue>
    </source>
</reference>
<accession>A0A4Z2HLF7</accession>
<protein>
    <submittedName>
        <fullName evidence="2">Uncharacterized protein</fullName>
    </submittedName>
</protein>
<keyword evidence="3" id="KW-1185">Reference proteome</keyword>
<proteinExistence type="predicted"/>
<feature type="region of interest" description="Disordered" evidence="1">
    <location>
        <begin position="1"/>
        <end position="46"/>
    </location>
</feature>
<comment type="caution">
    <text evidence="2">The sequence shown here is derived from an EMBL/GenBank/DDBJ whole genome shotgun (WGS) entry which is preliminary data.</text>
</comment>
<evidence type="ECO:0000256" key="1">
    <source>
        <dbReference type="SAM" id="MobiDB-lite"/>
    </source>
</evidence>
<dbReference type="Proteomes" id="UP000314294">
    <property type="component" value="Unassembled WGS sequence"/>
</dbReference>
<dbReference type="AlphaFoldDB" id="A0A4Z2HLF7"/>
<evidence type="ECO:0000313" key="3">
    <source>
        <dbReference type="Proteomes" id="UP000314294"/>
    </source>
</evidence>
<organism evidence="2 3">
    <name type="scientific">Liparis tanakae</name>
    <name type="common">Tanaka's snailfish</name>
    <dbReference type="NCBI Taxonomy" id="230148"/>
    <lineage>
        <taxon>Eukaryota</taxon>
        <taxon>Metazoa</taxon>
        <taxon>Chordata</taxon>
        <taxon>Craniata</taxon>
        <taxon>Vertebrata</taxon>
        <taxon>Euteleostomi</taxon>
        <taxon>Actinopterygii</taxon>
        <taxon>Neopterygii</taxon>
        <taxon>Teleostei</taxon>
        <taxon>Neoteleostei</taxon>
        <taxon>Acanthomorphata</taxon>
        <taxon>Eupercaria</taxon>
        <taxon>Perciformes</taxon>
        <taxon>Cottioidei</taxon>
        <taxon>Cottales</taxon>
        <taxon>Liparidae</taxon>
        <taxon>Liparis</taxon>
    </lineage>
</organism>
<sequence length="66" mass="7215">MPSSKPACHKRIPGPNAQPPWSHRSGRADADDDDLSRGTTPQKFGKRLASCSWDARGAMLLLGTRR</sequence>